<dbReference type="AlphaFoldDB" id="A0A4Q9PYJ1"/>
<feature type="signal peptide" evidence="1">
    <location>
        <begin position="1"/>
        <end position="22"/>
    </location>
</feature>
<name>A0A4Q9PYJ1_9APHY</name>
<keyword evidence="3" id="KW-1185">Reference proteome</keyword>
<accession>A0A4Q9PYJ1</accession>
<evidence type="ECO:0000313" key="3">
    <source>
        <dbReference type="Proteomes" id="UP000292082"/>
    </source>
</evidence>
<dbReference type="EMBL" id="ML145109">
    <property type="protein sequence ID" value="TBU59852.1"/>
    <property type="molecule type" value="Genomic_DNA"/>
</dbReference>
<proteinExistence type="predicted"/>
<sequence length="75" mass="8739">MSYNVLALSRILFVVHVVPVVTEYPMLEFVKDSEFEACLVWCPRADTLAIFVPNWAVKDGSCLSLRRWCYRLIEE</sequence>
<evidence type="ECO:0008006" key="4">
    <source>
        <dbReference type="Google" id="ProtNLM"/>
    </source>
</evidence>
<organism evidence="2 3">
    <name type="scientific">Dichomitus squalens</name>
    <dbReference type="NCBI Taxonomy" id="114155"/>
    <lineage>
        <taxon>Eukaryota</taxon>
        <taxon>Fungi</taxon>
        <taxon>Dikarya</taxon>
        <taxon>Basidiomycota</taxon>
        <taxon>Agaricomycotina</taxon>
        <taxon>Agaricomycetes</taxon>
        <taxon>Polyporales</taxon>
        <taxon>Polyporaceae</taxon>
        <taxon>Dichomitus</taxon>
    </lineage>
</organism>
<dbReference type="Proteomes" id="UP000292082">
    <property type="component" value="Unassembled WGS sequence"/>
</dbReference>
<keyword evidence="1" id="KW-0732">Signal</keyword>
<protein>
    <recommendedName>
        <fullName evidence="4">Secreted protein</fullName>
    </recommendedName>
</protein>
<reference evidence="2 3" key="1">
    <citation type="submission" date="2019-01" db="EMBL/GenBank/DDBJ databases">
        <title>Draft genome sequences of three monokaryotic isolates of the white-rot basidiomycete fungus Dichomitus squalens.</title>
        <authorList>
            <consortium name="DOE Joint Genome Institute"/>
            <person name="Lopez S.C."/>
            <person name="Andreopoulos B."/>
            <person name="Pangilinan J."/>
            <person name="Lipzen A."/>
            <person name="Riley R."/>
            <person name="Ahrendt S."/>
            <person name="Ng V."/>
            <person name="Barry K."/>
            <person name="Daum C."/>
            <person name="Grigoriev I.V."/>
            <person name="Hilden K.S."/>
            <person name="Makela M.R."/>
            <person name="de Vries R.P."/>
        </authorList>
    </citation>
    <scope>NUCLEOTIDE SEQUENCE [LARGE SCALE GENOMIC DNA]</scope>
    <source>
        <strain evidence="2 3">CBS 464.89</strain>
    </source>
</reference>
<feature type="chain" id="PRO_5021015506" description="Secreted protein" evidence="1">
    <location>
        <begin position="23"/>
        <end position="75"/>
    </location>
</feature>
<evidence type="ECO:0000313" key="2">
    <source>
        <dbReference type="EMBL" id="TBU59852.1"/>
    </source>
</evidence>
<gene>
    <name evidence="2" type="ORF">BD310DRAFT_947629</name>
</gene>
<evidence type="ECO:0000256" key="1">
    <source>
        <dbReference type="SAM" id="SignalP"/>
    </source>
</evidence>